<comment type="caution">
    <text evidence="1">The sequence shown here is derived from an EMBL/GenBank/DDBJ whole genome shotgun (WGS) entry which is preliminary data.</text>
</comment>
<gene>
    <name evidence="1" type="ORF">Tco_0954035</name>
</gene>
<sequence>MVCSFRLALFSFIEVSKPSGSWDELVVSVESSPSNPSLPLVLVHHLTIKGGAGFCKLPSGKGYREVGMGRVTAPGLTADSSVLTLTWQFLDLALICNVFHALCEYKALQSNPSLLFVLSSSQPLKGVRVFVYVELERFIGVLGRWEWVGVSCDGTWDSGKARKIWEKVVCILRPFRGMPKIKTLVDKIRISDSQNETEDVKLLNECKTESLHNPGQSGQLNNNKNMETRFHSDEIHPGYRRMILLKMPREQICVFIPTGEEEKAELTG</sequence>
<protein>
    <submittedName>
        <fullName evidence="1">Uncharacterized protein</fullName>
    </submittedName>
</protein>
<name>A0ABQ5E1K5_9ASTR</name>
<dbReference type="EMBL" id="BQNB010015891">
    <property type="protein sequence ID" value="GJT45320.1"/>
    <property type="molecule type" value="Genomic_DNA"/>
</dbReference>
<proteinExistence type="predicted"/>
<evidence type="ECO:0000313" key="2">
    <source>
        <dbReference type="Proteomes" id="UP001151760"/>
    </source>
</evidence>
<organism evidence="1 2">
    <name type="scientific">Tanacetum coccineum</name>
    <dbReference type="NCBI Taxonomy" id="301880"/>
    <lineage>
        <taxon>Eukaryota</taxon>
        <taxon>Viridiplantae</taxon>
        <taxon>Streptophyta</taxon>
        <taxon>Embryophyta</taxon>
        <taxon>Tracheophyta</taxon>
        <taxon>Spermatophyta</taxon>
        <taxon>Magnoliopsida</taxon>
        <taxon>eudicotyledons</taxon>
        <taxon>Gunneridae</taxon>
        <taxon>Pentapetalae</taxon>
        <taxon>asterids</taxon>
        <taxon>campanulids</taxon>
        <taxon>Asterales</taxon>
        <taxon>Asteraceae</taxon>
        <taxon>Asteroideae</taxon>
        <taxon>Anthemideae</taxon>
        <taxon>Anthemidinae</taxon>
        <taxon>Tanacetum</taxon>
    </lineage>
</organism>
<evidence type="ECO:0000313" key="1">
    <source>
        <dbReference type="EMBL" id="GJT45320.1"/>
    </source>
</evidence>
<dbReference type="Proteomes" id="UP001151760">
    <property type="component" value="Unassembled WGS sequence"/>
</dbReference>
<reference evidence="1" key="1">
    <citation type="journal article" date="2022" name="Int. J. Mol. Sci.">
        <title>Draft Genome of Tanacetum Coccineum: Genomic Comparison of Closely Related Tanacetum-Family Plants.</title>
        <authorList>
            <person name="Yamashiro T."/>
            <person name="Shiraishi A."/>
            <person name="Nakayama K."/>
            <person name="Satake H."/>
        </authorList>
    </citation>
    <scope>NUCLEOTIDE SEQUENCE</scope>
</reference>
<reference evidence="1" key="2">
    <citation type="submission" date="2022-01" db="EMBL/GenBank/DDBJ databases">
        <authorList>
            <person name="Yamashiro T."/>
            <person name="Shiraishi A."/>
            <person name="Satake H."/>
            <person name="Nakayama K."/>
        </authorList>
    </citation>
    <scope>NUCLEOTIDE SEQUENCE</scope>
</reference>
<keyword evidence="2" id="KW-1185">Reference proteome</keyword>
<accession>A0ABQ5E1K5</accession>